<dbReference type="Proteomes" id="UP000235145">
    <property type="component" value="Unassembled WGS sequence"/>
</dbReference>
<dbReference type="CDD" id="cd23431">
    <property type="entry name" value="beta-trefoil_Ricin_AtEULS3-like"/>
    <property type="match status" value="1"/>
</dbReference>
<dbReference type="AlphaFoldDB" id="A0A9R1V761"/>
<reference evidence="1 2" key="1">
    <citation type="journal article" date="2017" name="Nat. Commun.">
        <title>Genome assembly with in vitro proximity ligation data and whole-genome triplication in lettuce.</title>
        <authorList>
            <person name="Reyes-Chin-Wo S."/>
            <person name="Wang Z."/>
            <person name="Yang X."/>
            <person name="Kozik A."/>
            <person name="Arikit S."/>
            <person name="Song C."/>
            <person name="Xia L."/>
            <person name="Froenicke L."/>
            <person name="Lavelle D.O."/>
            <person name="Truco M.J."/>
            <person name="Xia R."/>
            <person name="Zhu S."/>
            <person name="Xu C."/>
            <person name="Xu H."/>
            <person name="Xu X."/>
            <person name="Cox K."/>
            <person name="Korf I."/>
            <person name="Meyers B.C."/>
            <person name="Michelmore R.W."/>
        </authorList>
    </citation>
    <scope>NUCLEOTIDE SEQUENCE [LARGE SCALE GENOMIC DNA]</scope>
    <source>
        <strain evidence="2">cv. Salinas</strain>
        <tissue evidence="1">Seedlings</tissue>
    </source>
</reference>
<dbReference type="GO" id="GO:0090332">
    <property type="term" value="P:stomatal closure"/>
    <property type="evidence" value="ECO:0000318"/>
    <property type="project" value="GO_Central"/>
</dbReference>
<protein>
    <recommendedName>
        <fullName evidence="3">Ricin B lectin domain-containing protein</fullName>
    </recommendedName>
</protein>
<evidence type="ECO:0000313" key="1">
    <source>
        <dbReference type="EMBL" id="KAJ0199548.1"/>
    </source>
</evidence>
<dbReference type="OrthoDB" id="7769065at2759"/>
<proteinExistence type="predicted"/>
<dbReference type="GO" id="GO:0030246">
    <property type="term" value="F:carbohydrate binding"/>
    <property type="evidence" value="ECO:0000318"/>
    <property type="project" value="GO_Central"/>
</dbReference>
<dbReference type="InterPro" id="IPR035992">
    <property type="entry name" value="Ricin_B-like_lectins"/>
</dbReference>
<accession>A0A9R1V761</accession>
<dbReference type="PANTHER" id="PTHR31257">
    <property type="entry name" value="RICIN B-LIKE LECTIN EULS3"/>
    <property type="match status" value="1"/>
</dbReference>
<evidence type="ECO:0000313" key="2">
    <source>
        <dbReference type="Proteomes" id="UP000235145"/>
    </source>
</evidence>
<evidence type="ECO:0008006" key="3">
    <source>
        <dbReference type="Google" id="ProtNLM"/>
    </source>
</evidence>
<name>A0A9R1V761_LACSA</name>
<gene>
    <name evidence="1" type="ORF">LSAT_V11C600313310</name>
</gene>
<keyword evidence="2" id="KW-1185">Reference proteome</keyword>
<dbReference type="Gene3D" id="2.80.10.50">
    <property type="match status" value="1"/>
</dbReference>
<comment type="caution">
    <text evidence="1">The sequence shown here is derived from an EMBL/GenBank/DDBJ whole genome shotgun (WGS) entry which is preliminary data.</text>
</comment>
<dbReference type="PANTHER" id="PTHR31257:SF23">
    <property type="entry name" value="RICIN B-LIKE LECTIN"/>
    <property type="match status" value="1"/>
</dbReference>
<organism evidence="1 2">
    <name type="scientific">Lactuca sativa</name>
    <name type="common">Garden lettuce</name>
    <dbReference type="NCBI Taxonomy" id="4236"/>
    <lineage>
        <taxon>Eukaryota</taxon>
        <taxon>Viridiplantae</taxon>
        <taxon>Streptophyta</taxon>
        <taxon>Embryophyta</taxon>
        <taxon>Tracheophyta</taxon>
        <taxon>Spermatophyta</taxon>
        <taxon>Magnoliopsida</taxon>
        <taxon>eudicotyledons</taxon>
        <taxon>Gunneridae</taxon>
        <taxon>Pentapetalae</taxon>
        <taxon>asterids</taxon>
        <taxon>campanulids</taxon>
        <taxon>Asterales</taxon>
        <taxon>Asteraceae</taxon>
        <taxon>Cichorioideae</taxon>
        <taxon>Cichorieae</taxon>
        <taxon>Lactucinae</taxon>
        <taxon>Lactuca</taxon>
    </lineage>
</organism>
<dbReference type="InterPro" id="IPR040249">
    <property type="entry name" value="Ricin_B-like_lectin_EULS3-like"/>
</dbReference>
<dbReference type="EMBL" id="NBSK02000006">
    <property type="protein sequence ID" value="KAJ0199548.1"/>
    <property type="molecule type" value="Genomic_DNA"/>
</dbReference>
<dbReference type="SUPFAM" id="SSF50370">
    <property type="entry name" value="Ricin B-like lectins"/>
    <property type="match status" value="1"/>
</dbReference>
<sequence>MDQTPKYTDNKPTVRFYTKIKTDYSLTIRDGAPVIAPTNSSDLHQHWIKDEKFSTRVKDEEGFPSFALVNKATGQALQQPTDPAHKPVQLTEFNPYTLDLSVLWTESKDLGDGFHAVRMVDNIKLNIDASIGDTGIHDGTEILLWEWNKNDNQRWKTEPF</sequence>